<proteinExistence type="predicted"/>
<keyword evidence="4" id="KW-1185">Reference proteome</keyword>
<evidence type="ECO:0000256" key="1">
    <source>
        <dbReference type="PROSITE-ProRule" id="PRU00259"/>
    </source>
</evidence>
<dbReference type="InterPro" id="IPR016024">
    <property type="entry name" value="ARM-type_fold"/>
</dbReference>
<dbReference type="InterPro" id="IPR011989">
    <property type="entry name" value="ARM-like"/>
</dbReference>
<feature type="compositionally biased region" description="Polar residues" evidence="2">
    <location>
        <begin position="17"/>
        <end position="31"/>
    </location>
</feature>
<dbReference type="InterPro" id="IPR000225">
    <property type="entry name" value="Armadillo"/>
</dbReference>
<evidence type="ECO:0000313" key="3">
    <source>
        <dbReference type="EMBL" id="KAG5453667.1"/>
    </source>
</evidence>
<name>A0A8T1MWB9_CLOSI</name>
<dbReference type="OrthoDB" id="6240098at2759"/>
<gene>
    <name evidence="3" type="ORF">CSKR_201799</name>
</gene>
<reference evidence="3 4" key="2">
    <citation type="journal article" date="2021" name="Genomics">
        <title>High-quality reference genome for Clonorchis sinensis.</title>
        <authorList>
            <person name="Young N.D."/>
            <person name="Stroehlein A.J."/>
            <person name="Kinkar L."/>
            <person name="Wang T."/>
            <person name="Sohn W.M."/>
            <person name="Chang B.C.H."/>
            <person name="Kaur P."/>
            <person name="Weisz D."/>
            <person name="Dudchenko O."/>
            <person name="Aiden E.L."/>
            <person name="Korhonen P.K."/>
            <person name="Gasser R.B."/>
        </authorList>
    </citation>
    <scope>NUCLEOTIDE SEQUENCE [LARGE SCALE GENOMIC DNA]</scope>
    <source>
        <strain evidence="3">Cs-k2</strain>
    </source>
</reference>
<feature type="compositionally biased region" description="Basic and acidic residues" evidence="2">
    <location>
        <begin position="319"/>
        <end position="339"/>
    </location>
</feature>
<feature type="region of interest" description="Disordered" evidence="2">
    <location>
        <begin position="1"/>
        <end position="35"/>
    </location>
</feature>
<dbReference type="Gene3D" id="1.25.10.10">
    <property type="entry name" value="Leucine-rich Repeat Variant"/>
    <property type="match status" value="2"/>
</dbReference>
<evidence type="ECO:0000256" key="2">
    <source>
        <dbReference type="SAM" id="MobiDB-lite"/>
    </source>
</evidence>
<dbReference type="AlphaFoldDB" id="A0A8T1MWB9"/>
<reference evidence="3 4" key="1">
    <citation type="journal article" date="2018" name="Biotechnol. Adv.">
        <title>Improved genomic resources and new bioinformatic workflow for the carcinogenic parasite Clonorchis sinensis: Biotechnological implications.</title>
        <authorList>
            <person name="Wang D."/>
            <person name="Korhonen P.K."/>
            <person name="Gasser R.B."/>
            <person name="Young N.D."/>
        </authorList>
    </citation>
    <scope>NUCLEOTIDE SEQUENCE [LARGE SCALE GENOMIC DNA]</scope>
    <source>
        <strain evidence="3">Cs-k2</strain>
    </source>
</reference>
<evidence type="ECO:0008006" key="5">
    <source>
        <dbReference type="Google" id="ProtNLM"/>
    </source>
</evidence>
<feature type="region of interest" description="Disordered" evidence="2">
    <location>
        <begin position="319"/>
        <end position="361"/>
    </location>
</feature>
<feature type="compositionally biased region" description="Polar residues" evidence="2">
    <location>
        <begin position="344"/>
        <end position="357"/>
    </location>
</feature>
<dbReference type="PROSITE" id="PS50176">
    <property type="entry name" value="ARM_REPEAT"/>
    <property type="match status" value="1"/>
</dbReference>
<dbReference type="Proteomes" id="UP000286415">
    <property type="component" value="Unassembled WGS sequence"/>
</dbReference>
<sequence length="927" mass="102776">MTERTSSESFLPLIEQVSPNNPLDNSVSSASIKYRPPTGSTNKDFLKTLKSTRTTVELSKDYFDSHAHGFLSDYRKDYTAGKKGPTLNALCKSRYTDFITKERLRARDKRKLRQNESVLTNLNVPALADACEEEVDGEEEDDDGVFAKEMDDELQRRDFEEFIILNSLSSVQMNHIYFKIVKLFRYIRIVNPQGTVIALLSLNSFIKRAPEVVQAVEESDGIVVLLNLLESQISPVQLASMKLLSNLFQIMYLRRVAIAFGAVQILVNLLLDSDDRVKAVAANLLASLAILKEARMIIPKTKGIQHLVCLLDLSAPHQVEPEDNGRRKEKQRKEKTDLRKLKKANQSGSSEKLVTSGNEEDQEKCNKESVLASVATALWRLSRSAINRKLMQRAGLTLILMRLLFTKNSRILVPLLGIIQGCAPDVAFCLSFRTEAVLKCLIDHLKSNDIRVKLHCCRILYYCLTEQHFNKLGVLVGLLKAHTKETVRLLHSGWVESDPGTLTVSVRSEERHSYTQGNNNAAIHRESHRTSTTPTSEVRMLRLRMPDSASVGNKSGPGAIPVNHVPEDGQMFFQLLYTVLATLGKAATFSSNLTELNKLGTAAPLIELVKLISPYLLTYRQPSCAISPRLHRVAQLERVCGLTITCLANLATCSGTQKLLLADSNVVSSLVQLLSHVSPDILVPTIDCVSSMVSDSQLMLRLKDQGTFRLLFSYCFGTNVSVCNAALNAVQQFLKHAPSRGTVLRSVNSSLGLMVQALSDVYRSLIQPGDNLEPHIEPHLSAICGVLAEIASENQGRAILIELGAVPYLINITTVAKESCLRIQVCAAITQFAQTTPVLQIFREKEFIRSLIEFVRKGNLDLQLSAVRALERLSIDPTICSTIRVADTTSTFLRIMCDAPEELQSAAAHLIGRIAQLSLGSKVGYEN</sequence>
<accession>A0A8T1MWB9</accession>
<dbReference type="SUPFAM" id="SSF48371">
    <property type="entry name" value="ARM repeat"/>
    <property type="match status" value="1"/>
</dbReference>
<organism evidence="3 4">
    <name type="scientific">Clonorchis sinensis</name>
    <name type="common">Chinese liver fluke</name>
    <dbReference type="NCBI Taxonomy" id="79923"/>
    <lineage>
        <taxon>Eukaryota</taxon>
        <taxon>Metazoa</taxon>
        <taxon>Spiralia</taxon>
        <taxon>Lophotrochozoa</taxon>
        <taxon>Platyhelminthes</taxon>
        <taxon>Trematoda</taxon>
        <taxon>Digenea</taxon>
        <taxon>Opisthorchiida</taxon>
        <taxon>Opisthorchiata</taxon>
        <taxon>Opisthorchiidae</taxon>
        <taxon>Clonorchis</taxon>
    </lineage>
</organism>
<protein>
    <recommendedName>
        <fullName evidence="5">Armadillo repeat-containing protein 4</fullName>
    </recommendedName>
</protein>
<feature type="repeat" description="ARM" evidence="1">
    <location>
        <begin position="261"/>
        <end position="303"/>
    </location>
</feature>
<comment type="caution">
    <text evidence="3">The sequence shown here is derived from an EMBL/GenBank/DDBJ whole genome shotgun (WGS) entry which is preliminary data.</text>
</comment>
<dbReference type="SMART" id="SM00185">
    <property type="entry name" value="ARM"/>
    <property type="match status" value="7"/>
</dbReference>
<dbReference type="PANTHER" id="PTHR46241">
    <property type="entry name" value="ARMADILLO REPEAT-CONTAINING PROTEIN 4 ARMC4"/>
    <property type="match status" value="1"/>
</dbReference>
<dbReference type="EMBL" id="NIRI02000010">
    <property type="protein sequence ID" value="KAG5453667.1"/>
    <property type="molecule type" value="Genomic_DNA"/>
</dbReference>
<evidence type="ECO:0000313" key="4">
    <source>
        <dbReference type="Proteomes" id="UP000286415"/>
    </source>
</evidence>
<dbReference type="PANTHER" id="PTHR46241:SF1">
    <property type="entry name" value="OUTER DYNEIN ARM-DOCKING COMPLEX SUBUNIT 2"/>
    <property type="match status" value="1"/>
</dbReference>